<dbReference type="Gene3D" id="3.40.50.1010">
    <property type="entry name" value="5'-nuclease"/>
    <property type="match status" value="1"/>
</dbReference>
<name>M0MQ64_9EURY</name>
<proteinExistence type="predicted"/>
<accession>M0MQ64</accession>
<dbReference type="PATRIC" id="fig|1227456.3.peg.4172"/>
<keyword evidence="4" id="KW-1185">Reference proteome</keyword>
<dbReference type="InterPro" id="IPR029060">
    <property type="entry name" value="PIN-like_dom_sf"/>
</dbReference>
<dbReference type="RefSeq" id="WP_005047034.1">
    <property type="nucleotide sequence ID" value="NZ_AOME01000108.1"/>
</dbReference>
<dbReference type="EMBL" id="AOME01000108">
    <property type="protein sequence ID" value="EMA47776.1"/>
    <property type="molecule type" value="Genomic_DNA"/>
</dbReference>
<dbReference type="PANTHER" id="PTHR35901">
    <property type="entry name" value="RIBONUCLEASE VAPC3"/>
    <property type="match status" value="1"/>
</dbReference>
<evidence type="ECO:0000313" key="4">
    <source>
        <dbReference type="Proteomes" id="UP000011625"/>
    </source>
</evidence>
<dbReference type="InterPro" id="IPR002716">
    <property type="entry name" value="PIN_dom"/>
</dbReference>
<gene>
    <name evidence="3" type="ORF">C450_20696</name>
</gene>
<dbReference type="AlphaFoldDB" id="M0MQ64"/>
<feature type="domain" description="PIN" evidence="2">
    <location>
        <begin position="8"/>
        <end position="121"/>
    </location>
</feature>
<reference evidence="3 4" key="1">
    <citation type="journal article" date="2014" name="PLoS Genet.">
        <title>Phylogenetically driven sequencing of extremely halophilic archaea reveals strategies for static and dynamic osmo-response.</title>
        <authorList>
            <person name="Becker E.A."/>
            <person name="Seitzer P.M."/>
            <person name="Tritt A."/>
            <person name="Larsen D."/>
            <person name="Krusor M."/>
            <person name="Yao A.I."/>
            <person name="Wu D."/>
            <person name="Madern D."/>
            <person name="Eisen J.A."/>
            <person name="Darling A.E."/>
            <person name="Facciotti M.T."/>
        </authorList>
    </citation>
    <scope>NUCLEOTIDE SEQUENCE [LARGE SCALE GENOMIC DNA]</scope>
    <source>
        <strain evidence="3 4">DSM 8989</strain>
    </source>
</reference>
<dbReference type="InterPro" id="IPR044153">
    <property type="entry name" value="PIN_Pae0151-like"/>
</dbReference>
<dbReference type="InterPro" id="IPR051619">
    <property type="entry name" value="TypeII_TA_RNase_PINc/VapC"/>
</dbReference>
<dbReference type="Pfam" id="PF01850">
    <property type="entry name" value="PIN"/>
    <property type="match status" value="1"/>
</dbReference>
<dbReference type="Proteomes" id="UP000011625">
    <property type="component" value="Unassembled WGS sequence"/>
</dbReference>
<dbReference type="CDD" id="cd09873">
    <property type="entry name" value="PIN_Pae0151-like"/>
    <property type="match status" value="1"/>
</dbReference>
<comment type="caution">
    <text evidence="3">The sequence shown here is derived from an EMBL/GenBank/DDBJ whole genome shotgun (WGS) entry which is preliminary data.</text>
</comment>
<keyword evidence="1" id="KW-0460">Magnesium</keyword>
<dbReference type="PANTHER" id="PTHR35901:SF1">
    <property type="entry name" value="EXONUCLEASE VAPC9"/>
    <property type="match status" value="1"/>
</dbReference>
<sequence length="138" mass="14906">MSEGDEFLLDASAVVKLLLDGEDDQAFGHAVLELGFFEVANTLYRIAAHEQRLSRDDADLLVEQLADLRNEIELLSLQDVGGIARVYETAWNTSLTVYDAGHVAAAASTGRTLVTTDGGIHDHAPSDVAVDDIDVLIR</sequence>
<protein>
    <recommendedName>
        <fullName evidence="2">PIN domain-containing protein</fullName>
    </recommendedName>
</protein>
<evidence type="ECO:0000259" key="2">
    <source>
        <dbReference type="Pfam" id="PF01850"/>
    </source>
</evidence>
<evidence type="ECO:0000313" key="3">
    <source>
        <dbReference type="EMBL" id="EMA47776.1"/>
    </source>
</evidence>
<organism evidence="3 4">
    <name type="scientific">Halococcus salifodinae DSM 8989</name>
    <dbReference type="NCBI Taxonomy" id="1227456"/>
    <lineage>
        <taxon>Archaea</taxon>
        <taxon>Methanobacteriati</taxon>
        <taxon>Methanobacteriota</taxon>
        <taxon>Stenosarchaea group</taxon>
        <taxon>Halobacteria</taxon>
        <taxon>Halobacteriales</taxon>
        <taxon>Halococcaceae</taxon>
        <taxon>Halococcus</taxon>
    </lineage>
</organism>
<dbReference type="STRING" id="1227456.C450_20696"/>
<dbReference type="SUPFAM" id="SSF88723">
    <property type="entry name" value="PIN domain-like"/>
    <property type="match status" value="1"/>
</dbReference>
<evidence type="ECO:0000256" key="1">
    <source>
        <dbReference type="ARBA" id="ARBA00022842"/>
    </source>
</evidence>